<evidence type="ECO:0000313" key="2">
    <source>
        <dbReference type="EMBL" id="CAE8654551.1"/>
    </source>
</evidence>
<dbReference type="EMBL" id="CAJNNW010012671">
    <property type="protein sequence ID" value="CAE8654551.1"/>
    <property type="molecule type" value="Genomic_DNA"/>
</dbReference>
<feature type="region of interest" description="Disordered" evidence="1">
    <location>
        <begin position="1"/>
        <end position="91"/>
    </location>
</feature>
<organism evidence="2 3">
    <name type="scientific">Polarella glacialis</name>
    <name type="common">Dinoflagellate</name>
    <dbReference type="NCBI Taxonomy" id="89957"/>
    <lineage>
        <taxon>Eukaryota</taxon>
        <taxon>Sar</taxon>
        <taxon>Alveolata</taxon>
        <taxon>Dinophyceae</taxon>
        <taxon>Suessiales</taxon>
        <taxon>Suessiaceae</taxon>
        <taxon>Polarella</taxon>
    </lineage>
</organism>
<protein>
    <submittedName>
        <fullName evidence="2">Uncharacterized protein</fullName>
    </submittedName>
</protein>
<reference evidence="2" key="1">
    <citation type="submission" date="2021-02" db="EMBL/GenBank/DDBJ databases">
        <authorList>
            <person name="Dougan E. K."/>
            <person name="Rhodes N."/>
            <person name="Thang M."/>
            <person name="Chan C."/>
        </authorList>
    </citation>
    <scope>NUCLEOTIDE SEQUENCE</scope>
</reference>
<evidence type="ECO:0000256" key="1">
    <source>
        <dbReference type="SAM" id="MobiDB-lite"/>
    </source>
</evidence>
<gene>
    <name evidence="2" type="ORF">PGLA2088_LOCUS11076</name>
</gene>
<dbReference type="AlphaFoldDB" id="A0A813IT28"/>
<evidence type="ECO:0000313" key="3">
    <source>
        <dbReference type="Proteomes" id="UP000626109"/>
    </source>
</evidence>
<feature type="compositionally biased region" description="Basic residues" evidence="1">
    <location>
        <begin position="63"/>
        <end position="81"/>
    </location>
</feature>
<proteinExistence type="predicted"/>
<feature type="non-terminal residue" evidence="2">
    <location>
        <position position="1"/>
    </location>
</feature>
<accession>A0A813IT28</accession>
<comment type="caution">
    <text evidence="2">The sequence shown here is derived from an EMBL/GenBank/DDBJ whole genome shotgun (WGS) entry which is preliminary data.</text>
</comment>
<sequence>AALVYLEHQRRPAVRRPKGVSGLGKGSGAKSHRAGALSSAKAAIESSESEDSDSEESDTNVPPHRRQIPYFYRRRGGKKGHGAYSQKSKAGSKAINLMLPTLLPGV</sequence>
<dbReference type="Proteomes" id="UP000626109">
    <property type="component" value="Unassembled WGS sequence"/>
</dbReference>
<name>A0A813IT28_POLGL</name>
<feature type="compositionally biased region" description="Acidic residues" evidence="1">
    <location>
        <begin position="47"/>
        <end position="58"/>
    </location>
</feature>